<reference evidence="4" key="1">
    <citation type="submission" date="2025-08" db="UniProtKB">
        <authorList>
            <consortium name="RefSeq"/>
        </authorList>
    </citation>
    <scope>IDENTIFICATION</scope>
    <source>
        <tissue evidence="4">Whole sample</tissue>
    </source>
</reference>
<feature type="compositionally biased region" description="Polar residues" evidence="1">
    <location>
        <begin position="327"/>
        <end position="336"/>
    </location>
</feature>
<dbReference type="InterPro" id="IPR031981">
    <property type="entry name" value="MIEAP_C"/>
</dbReference>
<keyword evidence="3" id="KW-1185">Reference proteome</keyword>
<feature type="compositionally biased region" description="Polar residues" evidence="1">
    <location>
        <begin position="376"/>
        <end position="387"/>
    </location>
</feature>
<evidence type="ECO:0000256" key="1">
    <source>
        <dbReference type="SAM" id="MobiDB-lite"/>
    </source>
</evidence>
<accession>A0A8B8E4A9</accession>
<dbReference type="Pfam" id="PF16026">
    <property type="entry name" value="MIEAP"/>
    <property type="match status" value="1"/>
</dbReference>
<evidence type="ECO:0000313" key="4">
    <source>
        <dbReference type="RefSeq" id="XP_022335402.1"/>
    </source>
</evidence>
<evidence type="ECO:0000259" key="2">
    <source>
        <dbReference type="Pfam" id="PF16026"/>
    </source>
</evidence>
<dbReference type="KEGG" id="cvn:111132056"/>
<dbReference type="RefSeq" id="XP_022335402.1">
    <property type="nucleotide sequence ID" value="XM_022479694.1"/>
</dbReference>
<name>A0A8B8E4A9_CRAVI</name>
<proteinExistence type="predicted"/>
<protein>
    <submittedName>
        <fullName evidence="4">Uncharacterized protein LOC111132056 isoform X1</fullName>
    </submittedName>
</protein>
<gene>
    <name evidence="4" type="primary">LOC111132056</name>
</gene>
<dbReference type="Proteomes" id="UP000694844">
    <property type="component" value="Chromosome 5"/>
</dbReference>
<feature type="region of interest" description="Disordered" evidence="1">
    <location>
        <begin position="327"/>
        <end position="512"/>
    </location>
</feature>
<feature type="compositionally biased region" description="Polar residues" evidence="1">
    <location>
        <begin position="405"/>
        <end position="416"/>
    </location>
</feature>
<evidence type="ECO:0000313" key="3">
    <source>
        <dbReference type="Proteomes" id="UP000694844"/>
    </source>
</evidence>
<feature type="compositionally biased region" description="Pro residues" evidence="1">
    <location>
        <begin position="391"/>
        <end position="404"/>
    </location>
</feature>
<feature type="domain" description="Mitochondria-eating protein C-terminal" evidence="2">
    <location>
        <begin position="123"/>
        <end position="324"/>
    </location>
</feature>
<organism evidence="3 4">
    <name type="scientific">Crassostrea virginica</name>
    <name type="common">Eastern oyster</name>
    <dbReference type="NCBI Taxonomy" id="6565"/>
    <lineage>
        <taxon>Eukaryota</taxon>
        <taxon>Metazoa</taxon>
        <taxon>Spiralia</taxon>
        <taxon>Lophotrochozoa</taxon>
        <taxon>Mollusca</taxon>
        <taxon>Bivalvia</taxon>
        <taxon>Autobranchia</taxon>
        <taxon>Pteriomorphia</taxon>
        <taxon>Ostreida</taxon>
        <taxon>Ostreoidea</taxon>
        <taxon>Ostreidae</taxon>
        <taxon>Crassostrea</taxon>
    </lineage>
</organism>
<dbReference type="GeneID" id="111132056"/>
<sequence>MAEMSGLLSQRVDELFAALLQNAPVTTSLIQDAKQEYDKIREVAIRNEQSREPAETVKCPNCNKDFPLEKQTRLIKAENEITHLRQELQLKITMCQDLEEKIQRMHRMQKGSNSSLGGDITLQVAEIYSRLFADEWLQAYEFMDNNLNQREDKVLDILQRILRAAHEFCKDISNAQMQNMEGEIYCPLSTWTEDKRLEFAVTPRSKTPFSISNLAQQYRDMASTECIPILQETFLKEVLPEFLDHQHVGNPVVVQYTRKCVEVTWYMCIQSPPMHLVTKVIRKSTFDTNLFGYYTVAGDKFDFVVWPAVVQGENERIVAKGVAQAMDNNRSHSSLKASIHSHRTEKTPVNNASVKQQGHTSPTGSINNPALRGTPWGSQFLGSSRGTPSVDLPPTPTEDPPPPTSQGATKSPSRISLTEKEATGSVKSKQGTPAPHVASSQSKGRRASMDRQSGAVEGNPRSPKAHQTSPVPQSHRGTTQKDSRYSPPMETASLTTAWRESRAQPMSRPSKI</sequence>
<feature type="compositionally biased region" description="Polar residues" evidence="1">
    <location>
        <begin position="347"/>
        <end position="368"/>
    </location>
</feature>
<dbReference type="OrthoDB" id="6058562at2759"/>
<dbReference type="AlphaFoldDB" id="A0A8B8E4A9"/>
<feature type="compositionally biased region" description="Polar residues" evidence="1">
    <location>
        <begin position="465"/>
        <end position="477"/>
    </location>
</feature>